<proteinExistence type="predicted"/>
<evidence type="ECO:0000313" key="1">
    <source>
        <dbReference type="EMBL" id="EFB90548.1"/>
    </source>
</evidence>
<organism evidence="1 2">
    <name type="scientific">Pyramidobacter piscolens W5455</name>
    <dbReference type="NCBI Taxonomy" id="352165"/>
    <lineage>
        <taxon>Bacteria</taxon>
        <taxon>Thermotogati</taxon>
        <taxon>Synergistota</taxon>
        <taxon>Synergistia</taxon>
        <taxon>Synergistales</taxon>
        <taxon>Dethiosulfovibrionaceae</taxon>
        <taxon>Pyramidobacter</taxon>
    </lineage>
</organism>
<gene>
    <name evidence="1" type="ORF">HMPREF7215_1879</name>
</gene>
<name>A0ABP2HT96_9BACT</name>
<comment type="caution">
    <text evidence="1">The sequence shown here is derived from an EMBL/GenBank/DDBJ whole genome shotgun (WGS) entry which is preliminary data.</text>
</comment>
<protein>
    <submittedName>
        <fullName evidence="1">Uncharacterized protein</fullName>
    </submittedName>
</protein>
<reference evidence="1 2" key="1">
    <citation type="submission" date="2009-12" db="EMBL/GenBank/DDBJ databases">
        <authorList>
            <person name="Shrivastava S."/>
            <person name="Madupu R."/>
            <person name="Durkin A.S."/>
            <person name="Torralba M."/>
            <person name="Methe B."/>
            <person name="Sutton G.G."/>
            <person name="Strausberg R.L."/>
            <person name="Nelson K.E."/>
        </authorList>
    </citation>
    <scope>NUCLEOTIDE SEQUENCE [LARGE SCALE GENOMIC DNA]</scope>
    <source>
        <strain evidence="1 2">W5455</strain>
    </source>
</reference>
<dbReference type="EMBL" id="ADFP01000075">
    <property type="protein sequence ID" value="EFB90548.1"/>
    <property type="molecule type" value="Genomic_DNA"/>
</dbReference>
<keyword evidence="2" id="KW-1185">Reference proteome</keyword>
<sequence>MISATIHIHNTFDNGMWWRSVGTLFDEDRRAVVLRSE</sequence>
<evidence type="ECO:0000313" key="2">
    <source>
        <dbReference type="Proteomes" id="UP000006462"/>
    </source>
</evidence>
<dbReference type="Proteomes" id="UP000006462">
    <property type="component" value="Unassembled WGS sequence"/>
</dbReference>
<accession>A0ABP2HT96</accession>